<accession>A0A832J7E1</accession>
<proteinExistence type="inferred from homology"/>
<keyword evidence="5" id="KW-0067">ATP-binding</keyword>
<evidence type="ECO:0000256" key="4">
    <source>
        <dbReference type="ARBA" id="ARBA00022777"/>
    </source>
</evidence>
<protein>
    <recommendedName>
        <fullName evidence="9">Glycerol kinase</fullName>
    </recommendedName>
</protein>
<dbReference type="GO" id="GO:0004370">
    <property type="term" value="F:glycerol kinase activity"/>
    <property type="evidence" value="ECO:0007669"/>
    <property type="project" value="TreeGrafter"/>
</dbReference>
<dbReference type="Pfam" id="PF00370">
    <property type="entry name" value="FGGY_N"/>
    <property type="match status" value="1"/>
</dbReference>
<evidence type="ECO:0000256" key="1">
    <source>
        <dbReference type="ARBA" id="ARBA00009156"/>
    </source>
</evidence>
<sequence>MNALEYYLAIDQGGHASRAMVFDQNANIICQSEYSIETQTPKPGWVEHDPEQLIEATFRAIQSCLQTLGADKKRVKAAGLATQRSSIVCWNRDSGAALSAVVSWQDRRQAEWLKQFQGHNETIHRKTGLFLSPHYGASKIRWCLDTIAAVKQAQKNGHLAIGPLASFLAFRLLRQRPMLADPANASRTLLWNIATQDWDEDLLRLFGIDKAILPPCHSSRNNFGQLNIDGSNIPMTVMTGDQSAALFAWGTPTPQSIYINMGTGAFVQRPLDEYQSSHRMLTSLVYQDETYHCYSREGSVNGAARALQWFAEKFAIAEIEKQVTDCLSTAVTPPLFINTVAGLGSPDWQAQIEPQFIGEGDSNSKLLAVIESIVFLIQRNLDAMAGTNHTANNIIISGGLATLDGLSQLIADLSGLDVLRPQEHEASATGLAYLIAARPKNWPALQQVKTFTPDKNLPLKQRYQQWSTALDKIIADIT</sequence>
<dbReference type="Pfam" id="PF02782">
    <property type="entry name" value="FGGY_C"/>
    <property type="match status" value="1"/>
</dbReference>
<dbReference type="InterPro" id="IPR000577">
    <property type="entry name" value="Carb_kinase_FGGY"/>
</dbReference>
<evidence type="ECO:0000313" key="8">
    <source>
        <dbReference type="EMBL" id="HHJ81064.1"/>
    </source>
</evidence>
<evidence type="ECO:0000256" key="3">
    <source>
        <dbReference type="ARBA" id="ARBA00022741"/>
    </source>
</evidence>
<dbReference type="PANTHER" id="PTHR10196">
    <property type="entry name" value="SUGAR KINASE"/>
    <property type="match status" value="1"/>
</dbReference>
<dbReference type="AlphaFoldDB" id="A0A832J7E1"/>
<dbReference type="Gene3D" id="3.30.420.40">
    <property type="match status" value="2"/>
</dbReference>
<evidence type="ECO:0000256" key="2">
    <source>
        <dbReference type="ARBA" id="ARBA00022679"/>
    </source>
</evidence>
<dbReference type="SUPFAM" id="SSF53067">
    <property type="entry name" value="Actin-like ATPase domain"/>
    <property type="match status" value="2"/>
</dbReference>
<dbReference type="PIRSF" id="PIRSF000538">
    <property type="entry name" value="GlpK"/>
    <property type="match status" value="1"/>
</dbReference>
<evidence type="ECO:0000256" key="5">
    <source>
        <dbReference type="ARBA" id="ARBA00022840"/>
    </source>
</evidence>
<comment type="caution">
    <text evidence="8">The sequence shown here is derived from an EMBL/GenBank/DDBJ whole genome shotgun (WGS) entry which is preliminary data.</text>
</comment>
<dbReference type="InterPro" id="IPR018484">
    <property type="entry name" value="FGGY_N"/>
</dbReference>
<keyword evidence="3" id="KW-0547">Nucleotide-binding</keyword>
<keyword evidence="2" id="KW-0808">Transferase</keyword>
<comment type="similarity">
    <text evidence="1">Belongs to the FGGY kinase family.</text>
</comment>
<evidence type="ECO:0000259" key="7">
    <source>
        <dbReference type="Pfam" id="PF02782"/>
    </source>
</evidence>
<evidence type="ECO:0000259" key="6">
    <source>
        <dbReference type="Pfam" id="PF00370"/>
    </source>
</evidence>
<dbReference type="InterPro" id="IPR043129">
    <property type="entry name" value="ATPase_NBD"/>
</dbReference>
<feature type="domain" description="Carbohydrate kinase FGGY N-terminal" evidence="6">
    <location>
        <begin position="6"/>
        <end position="247"/>
    </location>
</feature>
<dbReference type="GO" id="GO:0006071">
    <property type="term" value="P:glycerol metabolic process"/>
    <property type="evidence" value="ECO:0007669"/>
    <property type="project" value="TreeGrafter"/>
</dbReference>
<dbReference type="Proteomes" id="UP000885832">
    <property type="component" value="Unassembled WGS sequence"/>
</dbReference>
<dbReference type="PANTHER" id="PTHR10196:SF69">
    <property type="entry name" value="GLYCEROL KINASE"/>
    <property type="match status" value="1"/>
</dbReference>
<evidence type="ECO:0008006" key="9">
    <source>
        <dbReference type="Google" id="ProtNLM"/>
    </source>
</evidence>
<dbReference type="EMBL" id="DRNF01000346">
    <property type="protein sequence ID" value="HHJ81064.1"/>
    <property type="molecule type" value="Genomic_DNA"/>
</dbReference>
<keyword evidence="4" id="KW-0418">Kinase</keyword>
<reference evidence="8" key="1">
    <citation type="journal article" date="2020" name="mSystems">
        <title>Genome- and Community-Level Interaction Insights into Carbon Utilization and Element Cycling Functions of Hydrothermarchaeota in Hydrothermal Sediment.</title>
        <authorList>
            <person name="Zhou Z."/>
            <person name="Liu Y."/>
            <person name="Xu W."/>
            <person name="Pan J."/>
            <person name="Luo Z.H."/>
            <person name="Li M."/>
        </authorList>
    </citation>
    <scope>NUCLEOTIDE SEQUENCE [LARGE SCALE GENOMIC DNA]</scope>
    <source>
        <strain evidence="8">HyVt-505</strain>
    </source>
</reference>
<organism evidence="8">
    <name type="scientific">Candidatus Tenderia electrophaga</name>
    <dbReference type="NCBI Taxonomy" id="1748243"/>
    <lineage>
        <taxon>Bacteria</taxon>
        <taxon>Pseudomonadati</taxon>
        <taxon>Pseudomonadota</taxon>
        <taxon>Gammaproteobacteria</taxon>
        <taxon>Candidatus Tenderiales</taxon>
        <taxon>Candidatus Tenderiaceae</taxon>
        <taxon>Candidatus Tenderia</taxon>
    </lineage>
</organism>
<gene>
    <name evidence="8" type="ORF">ENJ65_05475</name>
</gene>
<name>A0A832J7E1_9GAMM</name>
<dbReference type="InterPro" id="IPR018485">
    <property type="entry name" value="FGGY_C"/>
</dbReference>
<feature type="domain" description="Carbohydrate kinase FGGY C-terminal" evidence="7">
    <location>
        <begin position="258"/>
        <end position="436"/>
    </location>
</feature>
<dbReference type="GO" id="GO:0005829">
    <property type="term" value="C:cytosol"/>
    <property type="evidence" value="ECO:0007669"/>
    <property type="project" value="TreeGrafter"/>
</dbReference>
<dbReference type="GO" id="GO:0005524">
    <property type="term" value="F:ATP binding"/>
    <property type="evidence" value="ECO:0007669"/>
    <property type="project" value="UniProtKB-KW"/>
</dbReference>